<dbReference type="GO" id="GO:0043130">
    <property type="term" value="F:ubiquitin binding"/>
    <property type="evidence" value="ECO:0007669"/>
    <property type="project" value="TreeGrafter"/>
</dbReference>
<sequence length="417" mass="45651">MSDGEDIISNFMAITGSNEDDAVMYLSMNDFDLQRTVLQYQLDHSNASDSAPLHPEVPSPSVDSGSPASPQPPMSYQMEGFGSPTEAQRPPSPPGIRTLASGSNEQLQRLFARPAYVVGSDGASFLTECTKAADRCCWMIVAVVDNSFPCECFTRDVWASGAMRSLTSGSIFCYEVNVTHSRGMTIAEKYGVDMNHLPCMFIVDPVTKFKVEDLRLVSTKEWRFDSALVVDAIMLFITNHDPPHDPFAYPAASMERLEPNAEAQAEDRGKTANNPLVVDVDSEVIVSPPVTTPSTMAHSGLMGDQFEVVSPSPVTLDEYMVADGSSDNSLIFKLRCRLPHSSPTLQLRPDTPVTKLINYLAYVLYTEDREKYAAQPHISIFSGFPPRNVTAGNMEGVTLSNWPGVRSGDVVMVRVNS</sequence>
<comment type="caution">
    <text evidence="2">The sequence shown here is derived from an EMBL/GenBank/DDBJ whole genome shotgun (WGS) entry which is preliminary data.</text>
</comment>
<gene>
    <name evidence="2" type="ORF">ABL78_2126</name>
</gene>
<accession>A0A0N0P7T7</accession>
<organism evidence="2 3">
    <name type="scientific">Leptomonas seymouri</name>
    <dbReference type="NCBI Taxonomy" id="5684"/>
    <lineage>
        <taxon>Eukaryota</taxon>
        <taxon>Discoba</taxon>
        <taxon>Euglenozoa</taxon>
        <taxon>Kinetoplastea</taxon>
        <taxon>Metakinetoplastina</taxon>
        <taxon>Trypanosomatida</taxon>
        <taxon>Trypanosomatidae</taxon>
        <taxon>Leishmaniinae</taxon>
        <taxon>Leptomonas</taxon>
    </lineage>
</organism>
<name>A0A0N0P7T7_LEPSE</name>
<dbReference type="PANTHER" id="PTHR23322">
    <property type="entry name" value="FAS-ASSOCIATED PROTEIN"/>
    <property type="match status" value="1"/>
</dbReference>
<dbReference type="GO" id="GO:0005634">
    <property type="term" value="C:nucleus"/>
    <property type="evidence" value="ECO:0007669"/>
    <property type="project" value="TreeGrafter"/>
</dbReference>
<dbReference type="Gene3D" id="1.10.8.10">
    <property type="entry name" value="DNA helicase RuvA subunit, C-terminal domain"/>
    <property type="match status" value="1"/>
</dbReference>
<protein>
    <recommendedName>
        <fullName evidence="4">UBX domain-containing protein</fullName>
    </recommendedName>
</protein>
<dbReference type="InterPro" id="IPR036249">
    <property type="entry name" value="Thioredoxin-like_sf"/>
</dbReference>
<dbReference type="VEuPathDB" id="TriTrypDB:Lsey_0041_0070"/>
<evidence type="ECO:0008006" key="4">
    <source>
        <dbReference type="Google" id="ProtNLM"/>
    </source>
</evidence>
<evidence type="ECO:0000313" key="3">
    <source>
        <dbReference type="Proteomes" id="UP000038009"/>
    </source>
</evidence>
<dbReference type="EMBL" id="LJSK01000041">
    <property type="protein sequence ID" value="KPI88747.1"/>
    <property type="molecule type" value="Genomic_DNA"/>
</dbReference>
<dbReference type="InterPro" id="IPR050730">
    <property type="entry name" value="UBX_domain-protein"/>
</dbReference>
<dbReference type="Gene3D" id="3.40.30.10">
    <property type="entry name" value="Glutaredoxin"/>
    <property type="match status" value="1"/>
</dbReference>
<dbReference type="GO" id="GO:0043161">
    <property type="term" value="P:proteasome-mediated ubiquitin-dependent protein catabolic process"/>
    <property type="evidence" value="ECO:0007669"/>
    <property type="project" value="TreeGrafter"/>
</dbReference>
<reference evidence="2 3" key="1">
    <citation type="journal article" date="2015" name="PLoS Pathog.">
        <title>Leptomonas seymouri: Adaptations to the Dixenous Life Cycle Analyzed by Genome Sequencing, Transcriptome Profiling and Co-infection with Leishmania donovani.</title>
        <authorList>
            <person name="Kraeva N."/>
            <person name="Butenko A."/>
            <person name="Hlavacova J."/>
            <person name="Kostygov A."/>
            <person name="Myskova J."/>
            <person name="Grybchuk D."/>
            <person name="Lestinova T."/>
            <person name="Votypka J."/>
            <person name="Volf P."/>
            <person name="Opperdoes F."/>
            <person name="Flegontov P."/>
            <person name="Lukes J."/>
            <person name="Yurchenko V."/>
        </authorList>
    </citation>
    <scope>NUCLEOTIDE SEQUENCE [LARGE SCALE GENOMIC DNA]</scope>
    <source>
        <strain evidence="2 3">ATCC 30220</strain>
    </source>
</reference>
<dbReference type="OrthoDB" id="270602at2759"/>
<keyword evidence="3" id="KW-1185">Reference proteome</keyword>
<dbReference type="Pfam" id="PF14555">
    <property type="entry name" value="UBA_4"/>
    <property type="match status" value="1"/>
</dbReference>
<dbReference type="SUPFAM" id="SSF46934">
    <property type="entry name" value="UBA-like"/>
    <property type="match status" value="1"/>
</dbReference>
<dbReference type="Proteomes" id="UP000038009">
    <property type="component" value="Unassembled WGS sequence"/>
</dbReference>
<dbReference type="SUPFAM" id="SSF52833">
    <property type="entry name" value="Thioredoxin-like"/>
    <property type="match status" value="1"/>
</dbReference>
<feature type="region of interest" description="Disordered" evidence="1">
    <location>
        <begin position="46"/>
        <end position="100"/>
    </location>
</feature>
<evidence type="ECO:0000256" key="1">
    <source>
        <dbReference type="SAM" id="MobiDB-lite"/>
    </source>
</evidence>
<dbReference type="AlphaFoldDB" id="A0A0N0P7T7"/>
<dbReference type="OMA" id="QFDSAMV"/>
<proteinExistence type="predicted"/>
<evidence type="ECO:0000313" key="2">
    <source>
        <dbReference type="EMBL" id="KPI88747.1"/>
    </source>
</evidence>
<dbReference type="PANTHER" id="PTHR23322:SF6">
    <property type="entry name" value="UBX DOMAIN-CONTAINING PROTEIN 7"/>
    <property type="match status" value="1"/>
</dbReference>
<dbReference type="InterPro" id="IPR009060">
    <property type="entry name" value="UBA-like_sf"/>
</dbReference>
<dbReference type="CDD" id="cd14273">
    <property type="entry name" value="UBA_TAP-C_like"/>
    <property type="match status" value="1"/>
</dbReference>